<dbReference type="PANTHER" id="PTHR34039:SF1">
    <property type="entry name" value="UPF0102 PROTEIN YRAN"/>
    <property type="match status" value="1"/>
</dbReference>
<dbReference type="InterPro" id="IPR011335">
    <property type="entry name" value="Restrct_endonuc-II-like"/>
</dbReference>
<keyword evidence="4" id="KW-1185">Reference proteome</keyword>
<dbReference type="SUPFAM" id="SSF52980">
    <property type="entry name" value="Restriction endonuclease-like"/>
    <property type="match status" value="1"/>
</dbReference>
<evidence type="ECO:0000256" key="1">
    <source>
        <dbReference type="ARBA" id="ARBA00006738"/>
    </source>
</evidence>
<dbReference type="InterPro" id="IPR003509">
    <property type="entry name" value="UPF0102_YraN-like"/>
</dbReference>
<protein>
    <recommendedName>
        <fullName evidence="2">UPF0102 protein SAMN05660909_01955</fullName>
    </recommendedName>
</protein>
<dbReference type="PANTHER" id="PTHR34039">
    <property type="entry name" value="UPF0102 PROTEIN YRAN"/>
    <property type="match status" value="1"/>
</dbReference>
<dbReference type="AlphaFoldDB" id="A0A1H4B863"/>
<sequence length="116" mass="13319">MPAHLTIGRRGEKIAAAYVRKYCQVLHQNWKYGRKEIDIVACRNACIYFIEVKTRSSGTFGWPEEAVDSRKKENILAAADAYLLTYDLAPAMIRFDIIAITFRGAAYELVHFRDVF</sequence>
<organism evidence="3 4">
    <name type="scientific">Chitinophaga terrae</name>
    <name type="common">ex Kim and Jung 2007</name>
    <dbReference type="NCBI Taxonomy" id="408074"/>
    <lineage>
        <taxon>Bacteria</taxon>
        <taxon>Pseudomonadati</taxon>
        <taxon>Bacteroidota</taxon>
        <taxon>Chitinophagia</taxon>
        <taxon>Chitinophagales</taxon>
        <taxon>Chitinophagaceae</taxon>
        <taxon>Chitinophaga</taxon>
    </lineage>
</organism>
<keyword evidence="3" id="KW-0255">Endonuclease</keyword>
<dbReference type="GO" id="GO:0004519">
    <property type="term" value="F:endonuclease activity"/>
    <property type="evidence" value="ECO:0007669"/>
    <property type="project" value="UniProtKB-KW"/>
</dbReference>
<dbReference type="InterPro" id="IPR011856">
    <property type="entry name" value="tRNA_endonuc-like_dom_sf"/>
</dbReference>
<reference evidence="4" key="1">
    <citation type="submission" date="2016-10" db="EMBL/GenBank/DDBJ databases">
        <authorList>
            <person name="Varghese N."/>
            <person name="Submissions S."/>
        </authorList>
    </citation>
    <scope>NUCLEOTIDE SEQUENCE [LARGE SCALE GENOMIC DNA]</scope>
    <source>
        <strain evidence="4">DSM 23920</strain>
    </source>
</reference>
<keyword evidence="3" id="KW-0378">Hydrolase</keyword>
<dbReference type="HAMAP" id="MF_00048">
    <property type="entry name" value="UPF0102"/>
    <property type="match status" value="1"/>
</dbReference>
<evidence type="ECO:0000313" key="3">
    <source>
        <dbReference type="EMBL" id="SEA44353.1"/>
    </source>
</evidence>
<dbReference type="Gene3D" id="3.40.1350.10">
    <property type="match status" value="1"/>
</dbReference>
<name>A0A1H4B863_9BACT</name>
<dbReference type="OrthoDB" id="9802516at2"/>
<dbReference type="Pfam" id="PF02021">
    <property type="entry name" value="UPF0102"/>
    <property type="match status" value="1"/>
</dbReference>
<comment type="similarity">
    <text evidence="1 2">Belongs to the UPF0102 family.</text>
</comment>
<proteinExistence type="inferred from homology"/>
<accession>A0A1H4B863</accession>
<dbReference type="EMBL" id="FNRL01000007">
    <property type="protein sequence ID" value="SEA44353.1"/>
    <property type="molecule type" value="Genomic_DNA"/>
</dbReference>
<dbReference type="CDD" id="cd20736">
    <property type="entry name" value="PoNe_Nuclease"/>
    <property type="match status" value="1"/>
</dbReference>
<dbReference type="Proteomes" id="UP000199656">
    <property type="component" value="Unassembled WGS sequence"/>
</dbReference>
<evidence type="ECO:0000313" key="4">
    <source>
        <dbReference type="Proteomes" id="UP000199656"/>
    </source>
</evidence>
<dbReference type="STRING" id="408074.SAMN05660909_01955"/>
<evidence type="ECO:0000256" key="2">
    <source>
        <dbReference type="HAMAP-Rule" id="MF_00048"/>
    </source>
</evidence>
<gene>
    <name evidence="3" type="ORF">SAMN05660909_01955</name>
</gene>
<dbReference type="GO" id="GO:0003676">
    <property type="term" value="F:nucleic acid binding"/>
    <property type="evidence" value="ECO:0007669"/>
    <property type="project" value="InterPro"/>
</dbReference>
<dbReference type="RefSeq" id="WP_089761100.1">
    <property type="nucleotide sequence ID" value="NZ_BKAT01000025.1"/>
</dbReference>
<keyword evidence="3" id="KW-0540">Nuclease</keyword>